<organism evidence="12 13">
    <name type="scientific">Alkalicoccus luteus</name>
    <dbReference type="NCBI Taxonomy" id="1237094"/>
    <lineage>
        <taxon>Bacteria</taxon>
        <taxon>Bacillati</taxon>
        <taxon>Bacillota</taxon>
        <taxon>Bacilli</taxon>
        <taxon>Bacillales</taxon>
        <taxon>Bacillaceae</taxon>
        <taxon>Alkalicoccus</taxon>
    </lineage>
</organism>
<keyword evidence="4" id="KW-0963">Cytoplasm</keyword>
<evidence type="ECO:0000256" key="4">
    <source>
        <dbReference type="ARBA" id="ARBA00022490"/>
    </source>
</evidence>
<dbReference type="InterPro" id="IPR006194">
    <property type="entry name" value="Gly-tRNA-synth_heterodimer"/>
</dbReference>
<evidence type="ECO:0000256" key="8">
    <source>
        <dbReference type="ARBA" id="ARBA00022917"/>
    </source>
</evidence>
<protein>
    <recommendedName>
        <fullName evidence="3">glycine--tRNA ligase</fullName>
        <ecNumber evidence="3">6.1.1.14</ecNumber>
    </recommendedName>
</protein>
<dbReference type="GO" id="GO:0006426">
    <property type="term" value="P:glycyl-tRNA aminoacylation"/>
    <property type="evidence" value="ECO:0007669"/>
    <property type="project" value="InterPro"/>
</dbReference>
<name>A0A969PQJ0_9BACI</name>
<dbReference type="Pfam" id="PF05746">
    <property type="entry name" value="DALR_1"/>
    <property type="match status" value="1"/>
</dbReference>
<dbReference type="Pfam" id="PF02092">
    <property type="entry name" value="tRNA_synt_2f"/>
    <property type="match status" value="1"/>
</dbReference>
<dbReference type="PROSITE" id="PS50861">
    <property type="entry name" value="AA_TRNA_LIGASE_II_GLYAB"/>
    <property type="match status" value="1"/>
</dbReference>
<keyword evidence="9" id="KW-0030">Aminoacyl-tRNA synthetase</keyword>
<sequence length="530" mass="59804">AVFGTDVIPFEITGIPTGRITYGHRFLGDAADISNADDYEEELLGQHVIADPEKRKNAIRTQIQDIAEEAGWQVPIEEGLLEEVTNLVEYPTALSGSFDESFLKVPDEVLITSMREHQRYFPVKNKQGQLAPHFITVRNGDHLHLDNVRRGNEKVLRARLADAEFFFEEDLKHSLESRLPKLASIVYHEELGSMADKTARIEAGALQLASLLHGEGTLQQTVQRAARLSKVDLVTHMVDEFPELEGLMGEYYAIHDGEEQETAKAIREHYLPKQAGDALPDSEAGRIVSAADKLDTVLTSIGIGRIPTGSQDPYGLRRQAAAVLQIYLDGNWSFDLFAFIQKLLGLLDENKLLNRPHEDVFKDVKDFFELRFRQLLKDRGIRYDVTDAVISSGWSLPAQAVAKGDFLMSQLSVEEFKKDTEAFSRVTNISKKSSPGRPDPALFKEDQESSLAEACIQVEEPLQTALMERNVEQAYRHLQSIVPVINAYFDHVMVMADDEQLKQNRLFQMHQTASLIRQFADFQQIVFHSE</sequence>
<keyword evidence="5 12" id="KW-0436">Ligase</keyword>
<comment type="subcellular location">
    <subcellularLocation>
        <location evidence="1">Cytoplasm</location>
    </subcellularLocation>
</comment>
<dbReference type="SUPFAM" id="SSF109604">
    <property type="entry name" value="HD-domain/PDEase-like"/>
    <property type="match status" value="1"/>
</dbReference>
<dbReference type="GO" id="GO:0005829">
    <property type="term" value="C:cytosol"/>
    <property type="evidence" value="ECO:0007669"/>
    <property type="project" value="TreeGrafter"/>
</dbReference>
<accession>A0A969PQJ0</accession>
<dbReference type="PRINTS" id="PR01045">
    <property type="entry name" value="TRNASYNTHGB"/>
</dbReference>
<dbReference type="GO" id="GO:0006420">
    <property type="term" value="P:arginyl-tRNA aminoacylation"/>
    <property type="evidence" value="ECO:0007669"/>
    <property type="project" value="InterPro"/>
</dbReference>
<evidence type="ECO:0000256" key="7">
    <source>
        <dbReference type="ARBA" id="ARBA00022840"/>
    </source>
</evidence>
<dbReference type="Gene3D" id="1.10.730.10">
    <property type="entry name" value="Isoleucyl-tRNA Synthetase, Domain 1"/>
    <property type="match status" value="1"/>
</dbReference>
<dbReference type="Proteomes" id="UP000752012">
    <property type="component" value="Unassembled WGS sequence"/>
</dbReference>
<dbReference type="InterPro" id="IPR015944">
    <property type="entry name" value="Gly-tRNA-synth_bsu"/>
</dbReference>
<evidence type="ECO:0000256" key="10">
    <source>
        <dbReference type="ARBA" id="ARBA00047937"/>
    </source>
</evidence>
<dbReference type="EMBL" id="JAATHJ010000010">
    <property type="protein sequence ID" value="NJP37710.1"/>
    <property type="molecule type" value="Genomic_DNA"/>
</dbReference>
<evidence type="ECO:0000313" key="12">
    <source>
        <dbReference type="EMBL" id="NJP37710.1"/>
    </source>
</evidence>
<evidence type="ECO:0000256" key="2">
    <source>
        <dbReference type="ARBA" id="ARBA00008226"/>
    </source>
</evidence>
<comment type="caution">
    <text evidence="12">The sequence shown here is derived from an EMBL/GenBank/DDBJ whole genome shotgun (WGS) entry which is preliminary data.</text>
</comment>
<evidence type="ECO:0000259" key="11">
    <source>
        <dbReference type="Pfam" id="PF05746"/>
    </source>
</evidence>
<comment type="similarity">
    <text evidence="2">Belongs to the class-II aminoacyl-tRNA synthetase family.</text>
</comment>
<feature type="non-terminal residue" evidence="12">
    <location>
        <position position="1"/>
    </location>
</feature>
<dbReference type="GO" id="GO:0004814">
    <property type="term" value="F:arginine-tRNA ligase activity"/>
    <property type="evidence" value="ECO:0007669"/>
    <property type="project" value="InterPro"/>
</dbReference>
<reference evidence="12 13" key="1">
    <citation type="submission" date="2020-03" db="EMBL/GenBank/DDBJ databases">
        <title>Assessment of the enzymatic potential of alkaline-tolerant lipase obtained from Bacillus luteus H11 (technogenic soil) for the bioremediation of saline soils contaminated with petroleum substances.</title>
        <authorList>
            <person name="Kalwasinska A."/>
        </authorList>
    </citation>
    <scope>NUCLEOTIDE SEQUENCE [LARGE SCALE GENOMIC DNA]</scope>
    <source>
        <strain evidence="12 13">H11</strain>
    </source>
</reference>
<evidence type="ECO:0000256" key="6">
    <source>
        <dbReference type="ARBA" id="ARBA00022741"/>
    </source>
</evidence>
<dbReference type="NCBIfam" id="TIGR00211">
    <property type="entry name" value="glyS"/>
    <property type="match status" value="1"/>
</dbReference>
<dbReference type="AlphaFoldDB" id="A0A969PQJ0"/>
<dbReference type="PANTHER" id="PTHR30075:SF2">
    <property type="entry name" value="GLYCINE--TRNA LIGASE, CHLOROPLASTIC_MITOCHONDRIAL 2"/>
    <property type="match status" value="1"/>
</dbReference>
<keyword evidence="8" id="KW-0648">Protein biosynthesis</keyword>
<dbReference type="RefSeq" id="WP_168006489.1">
    <property type="nucleotide sequence ID" value="NZ_JAATHJ010000010.1"/>
</dbReference>
<dbReference type="GO" id="GO:0004820">
    <property type="term" value="F:glycine-tRNA ligase activity"/>
    <property type="evidence" value="ECO:0007669"/>
    <property type="project" value="UniProtKB-EC"/>
</dbReference>
<evidence type="ECO:0000256" key="1">
    <source>
        <dbReference type="ARBA" id="ARBA00004496"/>
    </source>
</evidence>
<evidence type="ECO:0000313" key="13">
    <source>
        <dbReference type="Proteomes" id="UP000752012"/>
    </source>
</evidence>
<evidence type="ECO:0000256" key="5">
    <source>
        <dbReference type="ARBA" id="ARBA00022598"/>
    </source>
</evidence>
<dbReference type="PANTHER" id="PTHR30075">
    <property type="entry name" value="GLYCYL-TRNA SYNTHETASE"/>
    <property type="match status" value="1"/>
</dbReference>
<evidence type="ECO:0000256" key="9">
    <source>
        <dbReference type="ARBA" id="ARBA00023146"/>
    </source>
</evidence>
<keyword evidence="6" id="KW-0547">Nucleotide-binding</keyword>
<comment type="catalytic activity">
    <reaction evidence="10">
        <text>tRNA(Gly) + glycine + ATP = glycyl-tRNA(Gly) + AMP + diphosphate</text>
        <dbReference type="Rhea" id="RHEA:16013"/>
        <dbReference type="Rhea" id="RHEA-COMP:9664"/>
        <dbReference type="Rhea" id="RHEA-COMP:9683"/>
        <dbReference type="ChEBI" id="CHEBI:30616"/>
        <dbReference type="ChEBI" id="CHEBI:33019"/>
        <dbReference type="ChEBI" id="CHEBI:57305"/>
        <dbReference type="ChEBI" id="CHEBI:78442"/>
        <dbReference type="ChEBI" id="CHEBI:78522"/>
        <dbReference type="ChEBI" id="CHEBI:456215"/>
        <dbReference type="EC" id="6.1.1.14"/>
    </reaction>
</comment>
<proteinExistence type="inferred from homology"/>
<gene>
    <name evidence="12" type="ORF">HCN83_08950</name>
</gene>
<feature type="domain" description="DALR anticodon binding" evidence="11">
    <location>
        <begin position="422"/>
        <end position="518"/>
    </location>
</feature>
<dbReference type="EC" id="6.1.1.14" evidence="3"/>
<dbReference type="InterPro" id="IPR008909">
    <property type="entry name" value="DALR_anticod-bd"/>
</dbReference>
<keyword evidence="7" id="KW-0067">ATP-binding</keyword>
<evidence type="ECO:0000256" key="3">
    <source>
        <dbReference type="ARBA" id="ARBA00012829"/>
    </source>
</evidence>
<keyword evidence="13" id="KW-1185">Reference proteome</keyword>
<dbReference type="GO" id="GO:0005524">
    <property type="term" value="F:ATP binding"/>
    <property type="evidence" value="ECO:0007669"/>
    <property type="project" value="UniProtKB-KW"/>
</dbReference>